<accession>A0A085WVN8</accession>
<feature type="region of interest" description="Disordered" evidence="1">
    <location>
        <begin position="49"/>
        <end position="77"/>
    </location>
</feature>
<evidence type="ECO:0000256" key="2">
    <source>
        <dbReference type="SAM" id="Phobius"/>
    </source>
</evidence>
<keyword evidence="2" id="KW-1133">Transmembrane helix</keyword>
<dbReference type="AlphaFoldDB" id="A0A085WVN8"/>
<sequence>MHFNDVVATGAQVASEFNSQQVIAFLAVVIVLVFLSMMWRAWSSVFVQTPTRRSRRSSGRTRRNEVVQHGGQGGAER</sequence>
<comment type="caution">
    <text evidence="3">The sequence shown here is derived from an EMBL/GenBank/DDBJ whole genome shotgun (WGS) entry which is preliminary data.</text>
</comment>
<feature type="compositionally biased region" description="Basic residues" evidence="1">
    <location>
        <begin position="52"/>
        <end position="61"/>
    </location>
</feature>
<evidence type="ECO:0000313" key="3">
    <source>
        <dbReference type="EMBL" id="KFE71751.1"/>
    </source>
</evidence>
<dbReference type="Proteomes" id="UP000028725">
    <property type="component" value="Unassembled WGS sequence"/>
</dbReference>
<evidence type="ECO:0000313" key="4">
    <source>
        <dbReference type="Proteomes" id="UP000028725"/>
    </source>
</evidence>
<reference evidence="3 4" key="1">
    <citation type="submission" date="2014-04" db="EMBL/GenBank/DDBJ databases">
        <title>Genome assembly of Hyalangium minutum DSM 14724.</title>
        <authorList>
            <person name="Sharma G."/>
            <person name="Subramanian S."/>
        </authorList>
    </citation>
    <scope>NUCLEOTIDE SEQUENCE [LARGE SCALE GENOMIC DNA]</scope>
    <source>
        <strain evidence="3 4">DSM 14724</strain>
    </source>
</reference>
<keyword evidence="2" id="KW-0472">Membrane</keyword>
<dbReference type="RefSeq" id="WP_044180436.1">
    <property type="nucleotide sequence ID" value="NZ_JMCB01000001.1"/>
</dbReference>
<name>A0A085WVN8_9BACT</name>
<protein>
    <submittedName>
        <fullName evidence="3">Uncharacterized protein</fullName>
    </submittedName>
</protein>
<keyword evidence="2" id="KW-0812">Transmembrane</keyword>
<proteinExistence type="predicted"/>
<evidence type="ECO:0000256" key="1">
    <source>
        <dbReference type="SAM" id="MobiDB-lite"/>
    </source>
</evidence>
<gene>
    <name evidence="3" type="ORF">DB31_0012</name>
</gene>
<feature type="transmembrane region" description="Helical" evidence="2">
    <location>
        <begin position="22"/>
        <end position="47"/>
    </location>
</feature>
<organism evidence="3 4">
    <name type="scientific">Hyalangium minutum</name>
    <dbReference type="NCBI Taxonomy" id="394096"/>
    <lineage>
        <taxon>Bacteria</taxon>
        <taxon>Pseudomonadati</taxon>
        <taxon>Myxococcota</taxon>
        <taxon>Myxococcia</taxon>
        <taxon>Myxococcales</taxon>
        <taxon>Cystobacterineae</taxon>
        <taxon>Archangiaceae</taxon>
        <taxon>Hyalangium</taxon>
    </lineage>
</organism>
<keyword evidence="4" id="KW-1185">Reference proteome</keyword>
<dbReference type="EMBL" id="JMCB01000001">
    <property type="protein sequence ID" value="KFE71751.1"/>
    <property type="molecule type" value="Genomic_DNA"/>
</dbReference>